<dbReference type="EMBL" id="JAXCGZ010017013">
    <property type="protein sequence ID" value="KAK7069150.1"/>
    <property type="molecule type" value="Genomic_DNA"/>
</dbReference>
<dbReference type="SUPFAM" id="SSF57256">
    <property type="entry name" value="Elafin-like"/>
    <property type="match status" value="1"/>
</dbReference>
<dbReference type="GO" id="GO:0030414">
    <property type="term" value="F:peptidase inhibitor activity"/>
    <property type="evidence" value="ECO:0007669"/>
    <property type="project" value="InterPro"/>
</dbReference>
<feature type="signal peptide" evidence="1">
    <location>
        <begin position="1"/>
        <end position="21"/>
    </location>
</feature>
<sequence length="198" mass="19741">MTCKLSLSVALLLISATAVSSEEKTETRHYGGNHQGEGIISGVGGAGHLGVGSVHLGGTVGGTQHSGGIGSGYGGGGLGGNIVPGGGIIPGGAIGGSIVAGDVIVPGGGGYGGSSASCRYWCRTPEGQAYCCEGNNEPVAAYPSVKPGRCPPVRPQCPPVRGILPPISCSNDSKCPGAEKCCFDRCLEQHVCKYPVRY</sequence>
<dbReference type="Proteomes" id="UP001381693">
    <property type="component" value="Unassembled WGS sequence"/>
</dbReference>
<dbReference type="Gene3D" id="4.10.75.10">
    <property type="entry name" value="Elafin-like"/>
    <property type="match status" value="1"/>
</dbReference>
<keyword evidence="1" id="KW-0732">Signal</keyword>
<dbReference type="CDD" id="cd00199">
    <property type="entry name" value="WAP"/>
    <property type="match status" value="1"/>
</dbReference>
<comment type="caution">
    <text evidence="3">The sequence shown here is derived from an EMBL/GenBank/DDBJ whole genome shotgun (WGS) entry which is preliminary data.</text>
</comment>
<keyword evidence="4" id="KW-1185">Reference proteome</keyword>
<gene>
    <name evidence="3" type="ORF">SK128_007990</name>
</gene>
<feature type="domain" description="WAP" evidence="2">
    <location>
        <begin position="143"/>
        <end position="196"/>
    </location>
</feature>
<reference evidence="3 4" key="1">
    <citation type="submission" date="2023-11" db="EMBL/GenBank/DDBJ databases">
        <title>Halocaridina rubra genome assembly.</title>
        <authorList>
            <person name="Smith C."/>
        </authorList>
    </citation>
    <scope>NUCLEOTIDE SEQUENCE [LARGE SCALE GENOMIC DNA]</scope>
    <source>
        <strain evidence="3">EP-1</strain>
        <tissue evidence="3">Whole</tissue>
    </source>
</reference>
<dbReference type="SMART" id="SM00217">
    <property type="entry name" value="WAP"/>
    <property type="match status" value="1"/>
</dbReference>
<dbReference type="InterPro" id="IPR008197">
    <property type="entry name" value="WAP_dom"/>
</dbReference>
<feature type="chain" id="PRO_5042940288" description="WAP domain-containing protein" evidence="1">
    <location>
        <begin position="22"/>
        <end position="198"/>
    </location>
</feature>
<dbReference type="Pfam" id="PF00095">
    <property type="entry name" value="WAP"/>
    <property type="match status" value="1"/>
</dbReference>
<name>A0AAN8WN47_HALRR</name>
<dbReference type="PROSITE" id="PS51390">
    <property type="entry name" value="WAP"/>
    <property type="match status" value="1"/>
</dbReference>
<protein>
    <recommendedName>
        <fullName evidence="2">WAP domain-containing protein</fullName>
    </recommendedName>
</protein>
<evidence type="ECO:0000259" key="2">
    <source>
        <dbReference type="PROSITE" id="PS51390"/>
    </source>
</evidence>
<evidence type="ECO:0000313" key="3">
    <source>
        <dbReference type="EMBL" id="KAK7069150.1"/>
    </source>
</evidence>
<dbReference type="InterPro" id="IPR036645">
    <property type="entry name" value="Elafin-like_sf"/>
</dbReference>
<proteinExistence type="predicted"/>
<evidence type="ECO:0000256" key="1">
    <source>
        <dbReference type="SAM" id="SignalP"/>
    </source>
</evidence>
<organism evidence="3 4">
    <name type="scientific">Halocaridina rubra</name>
    <name type="common">Hawaiian red shrimp</name>
    <dbReference type="NCBI Taxonomy" id="373956"/>
    <lineage>
        <taxon>Eukaryota</taxon>
        <taxon>Metazoa</taxon>
        <taxon>Ecdysozoa</taxon>
        <taxon>Arthropoda</taxon>
        <taxon>Crustacea</taxon>
        <taxon>Multicrustacea</taxon>
        <taxon>Malacostraca</taxon>
        <taxon>Eumalacostraca</taxon>
        <taxon>Eucarida</taxon>
        <taxon>Decapoda</taxon>
        <taxon>Pleocyemata</taxon>
        <taxon>Caridea</taxon>
        <taxon>Atyoidea</taxon>
        <taxon>Atyidae</taxon>
        <taxon>Halocaridina</taxon>
    </lineage>
</organism>
<accession>A0AAN8WN47</accession>
<dbReference type="GO" id="GO:0005576">
    <property type="term" value="C:extracellular region"/>
    <property type="evidence" value="ECO:0007669"/>
    <property type="project" value="InterPro"/>
</dbReference>
<dbReference type="AlphaFoldDB" id="A0AAN8WN47"/>
<evidence type="ECO:0000313" key="4">
    <source>
        <dbReference type="Proteomes" id="UP001381693"/>
    </source>
</evidence>